<evidence type="ECO:0000313" key="2">
    <source>
        <dbReference type="Proteomes" id="UP000309997"/>
    </source>
</evidence>
<organism evidence="1 2">
    <name type="scientific">Populus alba</name>
    <name type="common">White poplar</name>
    <dbReference type="NCBI Taxonomy" id="43335"/>
    <lineage>
        <taxon>Eukaryota</taxon>
        <taxon>Viridiplantae</taxon>
        <taxon>Streptophyta</taxon>
        <taxon>Embryophyta</taxon>
        <taxon>Tracheophyta</taxon>
        <taxon>Spermatophyta</taxon>
        <taxon>Magnoliopsida</taxon>
        <taxon>eudicotyledons</taxon>
        <taxon>Gunneridae</taxon>
        <taxon>Pentapetalae</taxon>
        <taxon>rosids</taxon>
        <taxon>fabids</taxon>
        <taxon>Malpighiales</taxon>
        <taxon>Salicaceae</taxon>
        <taxon>Saliceae</taxon>
        <taxon>Populus</taxon>
    </lineage>
</organism>
<name>A0ACC4CI31_POPAL</name>
<dbReference type="EMBL" id="RCHU02000004">
    <property type="protein sequence ID" value="KAL3597619.1"/>
    <property type="molecule type" value="Genomic_DNA"/>
</dbReference>
<reference evidence="1 2" key="1">
    <citation type="journal article" date="2024" name="Plant Biotechnol. J.">
        <title>Genome and CRISPR/Cas9 system of a widespread forest tree (Populus alba) in the world.</title>
        <authorList>
            <person name="Liu Y.J."/>
            <person name="Jiang P.F."/>
            <person name="Han X.M."/>
            <person name="Li X.Y."/>
            <person name="Wang H.M."/>
            <person name="Wang Y.J."/>
            <person name="Wang X.X."/>
            <person name="Zeng Q.Y."/>
        </authorList>
    </citation>
    <scope>NUCLEOTIDE SEQUENCE [LARGE SCALE GENOMIC DNA]</scope>
    <source>
        <strain evidence="2">cv. PAL-ZL1</strain>
    </source>
</reference>
<proteinExistence type="predicted"/>
<protein>
    <submittedName>
        <fullName evidence="1">Uncharacterized protein</fullName>
    </submittedName>
</protein>
<comment type="caution">
    <text evidence="1">The sequence shown here is derived from an EMBL/GenBank/DDBJ whole genome shotgun (WGS) entry which is preliminary data.</text>
</comment>
<gene>
    <name evidence="1" type="ORF">D5086_009256</name>
</gene>
<keyword evidence="2" id="KW-1185">Reference proteome</keyword>
<sequence length="112" mass="12496">MCETVRRHRSMIAQRAAVVLNNEYYGHMFRSRYIFTLAVINPVTLLFGTHRKNLYVAEIPKVSRGEKDQSGFLERTGDALTGGAMDVAHPSGYNQCSIGSGKALYPRVALTF</sequence>
<accession>A0ACC4CI31</accession>
<dbReference type="Proteomes" id="UP000309997">
    <property type="component" value="Unassembled WGS sequence"/>
</dbReference>
<evidence type="ECO:0000313" key="1">
    <source>
        <dbReference type="EMBL" id="KAL3597619.1"/>
    </source>
</evidence>